<keyword evidence="6 7" id="KW-0472">Membrane</keyword>
<keyword evidence="3 9" id="KW-0808">Transferase</keyword>
<evidence type="ECO:0000256" key="3">
    <source>
        <dbReference type="ARBA" id="ARBA00022679"/>
    </source>
</evidence>
<reference evidence="10" key="1">
    <citation type="submission" date="2016-11" db="EMBL/GenBank/DDBJ databases">
        <authorList>
            <person name="Varghese N."/>
            <person name="Submissions S."/>
        </authorList>
    </citation>
    <scope>NUCLEOTIDE SEQUENCE [LARGE SCALE GENOMIC DNA]</scope>
    <source>
        <strain evidence="10">CGMCC 1.7063</strain>
    </source>
</reference>
<dbReference type="GO" id="GO:0016776">
    <property type="term" value="F:phosphotransferase activity, phosphate group as acceptor"/>
    <property type="evidence" value="ECO:0007669"/>
    <property type="project" value="TreeGrafter"/>
</dbReference>
<evidence type="ECO:0000256" key="1">
    <source>
        <dbReference type="ARBA" id="ARBA00004651"/>
    </source>
</evidence>
<evidence type="ECO:0000256" key="6">
    <source>
        <dbReference type="ARBA" id="ARBA00023136"/>
    </source>
</evidence>
<gene>
    <name evidence="9" type="ORF">SAMN04487965_1306</name>
</gene>
<dbReference type="SUPFAM" id="SSF53649">
    <property type="entry name" value="Alkaline phosphatase-like"/>
    <property type="match status" value="1"/>
</dbReference>
<dbReference type="PANTHER" id="PTHR30443">
    <property type="entry name" value="INNER MEMBRANE PROTEIN"/>
    <property type="match status" value="1"/>
</dbReference>
<dbReference type="InterPro" id="IPR058130">
    <property type="entry name" value="PEA_transf_C"/>
</dbReference>
<keyword evidence="2" id="KW-1003">Cell membrane</keyword>
<proteinExistence type="predicted"/>
<dbReference type="Pfam" id="PF00884">
    <property type="entry name" value="Sulfatase"/>
    <property type="match status" value="1"/>
</dbReference>
<dbReference type="Gene3D" id="3.40.720.10">
    <property type="entry name" value="Alkaline Phosphatase, subunit A"/>
    <property type="match status" value="1"/>
</dbReference>
<evidence type="ECO:0000256" key="4">
    <source>
        <dbReference type="ARBA" id="ARBA00022692"/>
    </source>
</evidence>
<dbReference type="Proteomes" id="UP000184170">
    <property type="component" value="Unassembled WGS sequence"/>
</dbReference>
<evidence type="ECO:0000259" key="8">
    <source>
        <dbReference type="Pfam" id="PF00884"/>
    </source>
</evidence>
<dbReference type="CDD" id="cd16017">
    <property type="entry name" value="LptA"/>
    <property type="match status" value="1"/>
</dbReference>
<keyword evidence="5 7" id="KW-1133">Transmembrane helix</keyword>
<name>A0A1M4YNP5_9GAMM</name>
<sequence>MLQIINVRGLWVLLLLNGYLLSPLLLFDAGLLPGLEMNLEPLLLFNLAASVIGLLLIHSLVEKPFLLHILLLPFYITTAIDLFLVVFYQSRLSASYLLILSGEIAELPELLSSFTTPIILSVLGVSAIWLGGLYGIVDLHWRISHRTRLALALLLICAYGVAAARQMHTYDYGVELAAYDILVHDRSAPAGILPQGYIAWKQYRQAREFLATRKSFRFDAQTDDPKDTIYVLVIGESARPDHWTLQGYRRDTTPRIAANDAVIWFPDATTQSALTRVSVPAMLSLAPITEFDRILSEASILRAFSEVGLKSWWLSTQEVSQFGGHIHVLAEEATTRKYFERQLDAALFNEIKRLLAGPASNGGLVIMHGRGSHFTFRNRYPREFAIWDDNLGNQSRRDFLVNSYDNSLRYTDSILADTIELIESMEKPAVLLYVSDHGENLLDDERGLFGHNIGTEQDVRTTQFFWASHSWRERHPERWALIQSNANLPVSTAHLAHSLLDIAGIQVTGLDAARSWAGSDFKATDRRPFRLNGKIRYFESPATRNGVSYRPD</sequence>
<evidence type="ECO:0000256" key="5">
    <source>
        <dbReference type="ARBA" id="ARBA00022989"/>
    </source>
</evidence>
<dbReference type="AlphaFoldDB" id="A0A1M4YNP5"/>
<keyword evidence="4 7" id="KW-0812">Transmembrane</keyword>
<keyword evidence="10" id="KW-1185">Reference proteome</keyword>
<dbReference type="STRING" id="494016.SAMN04487965_1306"/>
<dbReference type="InterPro" id="IPR017850">
    <property type="entry name" value="Alkaline_phosphatase_core_sf"/>
</dbReference>
<comment type="subcellular location">
    <subcellularLocation>
        <location evidence="1">Cell membrane</location>
        <topology evidence="1">Multi-pass membrane protein</topology>
    </subcellularLocation>
</comment>
<evidence type="ECO:0000256" key="2">
    <source>
        <dbReference type="ARBA" id="ARBA00022475"/>
    </source>
</evidence>
<evidence type="ECO:0000313" key="9">
    <source>
        <dbReference type="EMBL" id="SHF07435.1"/>
    </source>
</evidence>
<evidence type="ECO:0000256" key="7">
    <source>
        <dbReference type="SAM" id="Phobius"/>
    </source>
</evidence>
<protein>
    <submittedName>
        <fullName evidence="9">Heptose-I-phosphate ethanolaminephosphotransferase</fullName>
    </submittedName>
</protein>
<dbReference type="GO" id="GO:0005886">
    <property type="term" value="C:plasma membrane"/>
    <property type="evidence" value="ECO:0007669"/>
    <property type="project" value="UniProtKB-SubCell"/>
</dbReference>
<organism evidence="9 10">
    <name type="scientific">Microbulbifer donghaiensis</name>
    <dbReference type="NCBI Taxonomy" id="494016"/>
    <lineage>
        <taxon>Bacteria</taxon>
        <taxon>Pseudomonadati</taxon>
        <taxon>Pseudomonadota</taxon>
        <taxon>Gammaproteobacteria</taxon>
        <taxon>Cellvibrionales</taxon>
        <taxon>Microbulbiferaceae</taxon>
        <taxon>Microbulbifer</taxon>
    </lineage>
</organism>
<dbReference type="GO" id="GO:0009244">
    <property type="term" value="P:lipopolysaccharide core region biosynthetic process"/>
    <property type="evidence" value="ECO:0007669"/>
    <property type="project" value="TreeGrafter"/>
</dbReference>
<evidence type="ECO:0000313" key="10">
    <source>
        <dbReference type="Proteomes" id="UP000184170"/>
    </source>
</evidence>
<dbReference type="EMBL" id="FQVA01000001">
    <property type="protein sequence ID" value="SHF07435.1"/>
    <property type="molecule type" value="Genomic_DNA"/>
</dbReference>
<dbReference type="PANTHER" id="PTHR30443:SF0">
    <property type="entry name" value="PHOSPHOETHANOLAMINE TRANSFERASE EPTA"/>
    <property type="match status" value="1"/>
</dbReference>
<dbReference type="InterPro" id="IPR040423">
    <property type="entry name" value="PEA_transferase"/>
</dbReference>
<feature type="transmembrane region" description="Helical" evidence="7">
    <location>
        <begin position="12"/>
        <end position="35"/>
    </location>
</feature>
<dbReference type="InterPro" id="IPR000917">
    <property type="entry name" value="Sulfatase_N"/>
</dbReference>
<dbReference type="RefSeq" id="WP_073272880.1">
    <property type="nucleotide sequence ID" value="NZ_FQVA01000001.1"/>
</dbReference>
<feature type="transmembrane region" description="Helical" evidence="7">
    <location>
        <begin position="65"/>
        <end position="88"/>
    </location>
</feature>
<feature type="transmembrane region" description="Helical" evidence="7">
    <location>
        <begin position="41"/>
        <end position="58"/>
    </location>
</feature>
<feature type="transmembrane region" description="Helical" evidence="7">
    <location>
        <begin position="149"/>
        <end position="167"/>
    </location>
</feature>
<dbReference type="OrthoDB" id="9786870at2"/>
<feature type="domain" description="Sulfatase N-terminal" evidence="8">
    <location>
        <begin position="230"/>
        <end position="505"/>
    </location>
</feature>
<accession>A0A1M4YNP5</accession>
<feature type="transmembrane region" description="Helical" evidence="7">
    <location>
        <begin position="118"/>
        <end position="137"/>
    </location>
</feature>